<proteinExistence type="predicted"/>
<organism evidence="1">
    <name type="scientific">Rhizophora mucronata</name>
    <name type="common">Asiatic mangrove</name>
    <dbReference type="NCBI Taxonomy" id="61149"/>
    <lineage>
        <taxon>Eukaryota</taxon>
        <taxon>Viridiplantae</taxon>
        <taxon>Streptophyta</taxon>
        <taxon>Embryophyta</taxon>
        <taxon>Tracheophyta</taxon>
        <taxon>Spermatophyta</taxon>
        <taxon>Magnoliopsida</taxon>
        <taxon>eudicotyledons</taxon>
        <taxon>Gunneridae</taxon>
        <taxon>Pentapetalae</taxon>
        <taxon>rosids</taxon>
        <taxon>fabids</taxon>
        <taxon>Malpighiales</taxon>
        <taxon>Rhizophoraceae</taxon>
        <taxon>Rhizophora</taxon>
    </lineage>
</organism>
<dbReference type="EMBL" id="GGEC01085985">
    <property type="protein sequence ID" value="MBX66469.1"/>
    <property type="molecule type" value="Transcribed_RNA"/>
</dbReference>
<accession>A0A2P2QHK5</accession>
<name>A0A2P2QHK5_RHIMU</name>
<protein>
    <submittedName>
        <fullName evidence="1">Uncharacterized protein</fullName>
    </submittedName>
</protein>
<reference evidence="1" key="1">
    <citation type="submission" date="2018-02" db="EMBL/GenBank/DDBJ databases">
        <title>Rhizophora mucronata_Transcriptome.</title>
        <authorList>
            <person name="Meera S.P."/>
            <person name="Sreeshan A."/>
            <person name="Augustine A."/>
        </authorList>
    </citation>
    <scope>NUCLEOTIDE SEQUENCE</scope>
    <source>
        <tissue evidence="1">Leaf</tissue>
    </source>
</reference>
<evidence type="ECO:0000313" key="1">
    <source>
        <dbReference type="EMBL" id="MBX66469.1"/>
    </source>
</evidence>
<sequence length="58" mass="6554">MVPWEHFFNGNETGTANFEFIWLAKLTVASPRVPDLDDPMKTTSLTRHCSFSFEGSSC</sequence>
<dbReference type="AlphaFoldDB" id="A0A2P2QHK5"/>